<accession>A0A836C7K0</accession>
<comment type="caution">
    <text evidence="2">The sequence shown here is derived from an EMBL/GenBank/DDBJ whole genome shotgun (WGS) entry which is preliminary data.</text>
</comment>
<dbReference type="EMBL" id="JAFCMP010000556">
    <property type="protein sequence ID" value="KAG5174987.1"/>
    <property type="molecule type" value="Genomic_DNA"/>
</dbReference>
<dbReference type="AlphaFoldDB" id="A0A836C7K0"/>
<proteinExistence type="predicted"/>
<dbReference type="Proteomes" id="UP000664859">
    <property type="component" value="Unassembled WGS sequence"/>
</dbReference>
<keyword evidence="3" id="KW-1185">Reference proteome</keyword>
<evidence type="ECO:0000313" key="2">
    <source>
        <dbReference type="EMBL" id="KAG5174987.1"/>
    </source>
</evidence>
<keyword evidence="1" id="KW-0732">Signal</keyword>
<evidence type="ECO:0000256" key="1">
    <source>
        <dbReference type="SAM" id="SignalP"/>
    </source>
</evidence>
<organism evidence="2 3">
    <name type="scientific">Tribonema minus</name>
    <dbReference type="NCBI Taxonomy" id="303371"/>
    <lineage>
        <taxon>Eukaryota</taxon>
        <taxon>Sar</taxon>
        <taxon>Stramenopiles</taxon>
        <taxon>Ochrophyta</taxon>
        <taxon>PX clade</taxon>
        <taxon>Xanthophyceae</taxon>
        <taxon>Tribonematales</taxon>
        <taxon>Tribonemataceae</taxon>
        <taxon>Tribonema</taxon>
    </lineage>
</organism>
<evidence type="ECO:0000313" key="3">
    <source>
        <dbReference type="Proteomes" id="UP000664859"/>
    </source>
</evidence>
<gene>
    <name evidence="2" type="ORF">JKP88DRAFT_351713</name>
</gene>
<protein>
    <submittedName>
        <fullName evidence="2">Uncharacterized protein</fullName>
    </submittedName>
</protein>
<feature type="signal peptide" evidence="1">
    <location>
        <begin position="1"/>
        <end position="19"/>
    </location>
</feature>
<name>A0A836C7K0_9STRA</name>
<reference evidence="2" key="1">
    <citation type="submission" date="2021-02" db="EMBL/GenBank/DDBJ databases">
        <title>First Annotated Genome of the Yellow-green Alga Tribonema minus.</title>
        <authorList>
            <person name="Mahan K.M."/>
        </authorList>
    </citation>
    <scope>NUCLEOTIDE SEQUENCE</scope>
    <source>
        <strain evidence="2">UTEX B ZZ1240</strain>
    </source>
</reference>
<feature type="chain" id="PRO_5032996230" evidence="1">
    <location>
        <begin position="20"/>
        <end position="114"/>
    </location>
</feature>
<sequence>MARVMFFALVALLVAAASAFVMPAAPRSLPTRQVASSGVADALASDIDYESQIKTMELEATERIKKAFDTAIVEAKERIKKAFDEATVKSDAEAKERWAKLEGEMKAAAASVGL</sequence>